<feature type="region of interest" description="Disordered" evidence="1">
    <location>
        <begin position="1"/>
        <end position="45"/>
    </location>
</feature>
<feature type="compositionally biased region" description="Basic residues" evidence="1">
    <location>
        <begin position="234"/>
        <end position="244"/>
    </location>
</feature>
<dbReference type="Proteomes" id="UP000189911">
    <property type="component" value="Chromosome F"/>
</dbReference>
<feature type="compositionally biased region" description="Low complexity" evidence="1">
    <location>
        <begin position="351"/>
        <end position="361"/>
    </location>
</feature>
<reference evidence="4" key="1">
    <citation type="submission" date="2016-03" db="EMBL/GenBank/DDBJ databases">
        <authorList>
            <person name="Devillers Hugo."/>
        </authorList>
    </citation>
    <scope>NUCLEOTIDE SEQUENCE [LARGE SCALE GENOMIC DNA]</scope>
</reference>
<feature type="compositionally biased region" description="Polar residues" evidence="1">
    <location>
        <begin position="437"/>
        <end position="453"/>
    </location>
</feature>
<feature type="compositionally biased region" description="Basic and acidic residues" evidence="1">
    <location>
        <begin position="394"/>
        <end position="409"/>
    </location>
</feature>
<feature type="compositionally biased region" description="Basic and acidic residues" evidence="1">
    <location>
        <begin position="338"/>
        <end position="347"/>
    </location>
</feature>
<evidence type="ECO:0000313" key="3">
    <source>
        <dbReference type="EMBL" id="SCU99618.1"/>
    </source>
</evidence>
<feature type="compositionally biased region" description="Acidic residues" evidence="1">
    <location>
        <begin position="604"/>
        <end position="629"/>
    </location>
</feature>
<dbReference type="InterPro" id="IPR014840">
    <property type="entry name" value="HRD"/>
</dbReference>
<protein>
    <submittedName>
        <fullName evidence="3">LANO_0F02740g1_1</fullName>
    </submittedName>
</protein>
<feature type="compositionally biased region" description="Basic and acidic residues" evidence="1">
    <location>
        <begin position="269"/>
        <end position="279"/>
    </location>
</feature>
<evidence type="ECO:0000256" key="1">
    <source>
        <dbReference type="SAM" id="MobiDB-lite"/>
    </source>
</evidence>
<feature type="region of interest" description="Disordered" evidence="1">
    <location>
        <begin position="601"/>
        <end position="661"/>
    </location>
</feature>
<evidence type="ECO:0000259" key="2">
    <source>
        <dbReference type="Pfam" id="PF08729"/>
    </source>
</evidence>
<dbReference type="EMBL" id="LT598452">
    <property type="protein sequence ID" value="SCU99618.1"/>
    <property type="molecule type" value="Genomic_DNA"/>
</dbReference>
<feature type="compositionally biased region" description="Basic and acidic residues" evidence="1">
    <location>
        <begin position="17"/>
        <end position="29"/>
    </location>
</feature>
<feature type="compositionally biased region" description="Basic and acidic residues" evidence="1">
    <location>
        <begin position="363"/>
        <end position="387"/>
    </location>
</feature>
<dbReference type="AlphaFoldDB" id="A0A1G4K6U2"/>
<accession>A0A1G4K6U2</accession>
<sequence>MSDDTDVEVDTSPMPEDGSHRVATKRDSEEAGGTEESEQTRPKKIVKLEERKVPNIALELAKNRTAAKGLSPSPRIHTSIPLTSLLSGEPNANGEESIAKAGSSEPDIRQSILANTTRLKVSSLLSSDVSTQHDRNTAPKIILPTQTTVKSLPDPDGPGFLIARTNSPVTFLPKTFTTTLNRSQSALNPSLTPVSPSIAERTISLPVPSDEAAPLPALKSVPKSRAAKTIVKPTARKQATKKKTNPIAETSSGDTEKTESASTMQKSSPEPKKVVDVKKVVRQRRTTKSKDTKEVDPNPQPVKVIIEDMQKVGNSQGPAERESEAESSNQVHLVNVDNDVKPLDPEKGVLATTAKKSTKTAVAKKDGKSSDLKKTTKTADSKKEKKVQAAKPDSQLDSKKPRREADVKKTSKASVVKKESQSVEASVKPGDSKKDSSSTILKQDSKVNGTKTASKAVDSKKEASAVENSKESKSKDGKTNTKDEAKKDTKAKRSNTSSKKKDPTPQPSKKVIESKGPQGSPKKLIPVSPLKSPTILDGLDKGKSTDEHEDPVILIDVPLYPTDSKNYLNENGQVVLNFYKMVQDKFGQPSKIKRNLISELHGGEEDDDDAAEVEDDDGVDEDEDDDVDLDDKPGSSAAPIASPKKKSHPMKGRSLIGKYDTEDPFIDDSELLWEEQRVATKDGFFVYFGPLIEKGQYASFERVNGTMKRGGIKYSK</sequence>
<feature type="region of interest" description="Disordered" evidence="1">
    <location>
        <begin position="66"/>
        <end position="106"/>
    </location>
</feature>
<proteinExistence type="predicted"/>
<feature type="compositionally biased region" description="Basic and acidic residues" evidence="1">
    <location>
        <begin position="457"/>
        <end position="488"/>
    </location>
</feature>
<name>A0A1G4K6U2_9SACH</name>
<evidence type="ECO:0000313" key="4">
    <source>
        <dbReference type="Proteomes" id="UP000189911"/>
    </source>
</evidence>
<dbReference type="OrthoDB" id="5576775at2759"/>
<gene>
    <name evidence="3" type="ORF">LANO_0F02740G</name>
</gene>
<organism evidence="3 4">
    <name type="scientific">Lachancea nothofagi CBS 11611</name>
    <dbReference type="NCBI Taxonomy" id="1266666"/>
    <lineage>
        <taxon>Eukaryota</taxon>
        <taxon>Fungi</taxon>
        <taxon>Dikarya</taxon>
        <taxon>Ascomycota</taxon>
        <taxon>Saccharomycotina</taxon>
        <taxon>Saccharomycetes</taxon>
        <taxon>Saccharomycetales</taxon>
        <taxon>Saccharomycetaceae</taxon>
        <taxon>Lachancea</taxon>
    </lineage>
</organism>
<dbReference type="Pfam" id="PF08729">
    <property type="entry name" value="HUN"/>
    <property type="match status" value="1"/>
</dbReference>
<feature type="region of interest" description="Disordered" evidence="1">
    <location>
        <begin position="208"/>
        <end position="551"/>
    </location>
</feature>
<feature type="domain" description="Hpc2-related" evidence="2">
    <location>
        <begin position="654"/>
        <end position="690"/>
    </location>
</feature>
<keyword evidence="4" id="KW-1185">Reference proteome</keyword>